<proteinExistence type="predicted"/>
<accession>F4C410</accession>
<evidence type="ECO:0000256" key="2">
    <source>
        <dbReference type="ARBA" id="ARBA00023136"/>
    </source>
</evidence>
<dbReference type="HOGENOM" id="CLU_046092_0_0_10"/>
<keyword evidence="2" id="KW-0472">Membrane</keyword>
<dbReference type="EMBL" id="CP002584">
    <property type="protein sequence ID" value="ADZ79771.1"/>
    <property type="molecule type" value="Genomic_DNA"/>
</dbReference>
<dbReference type="AlphaFoldDB" id="F4C410"/>
<dbReference type="InterPro" id="IPR000184">
    <property type="entry name" value="Bac_surfAg_D15"/>
</dbReference>
<dbReference type="eggNOG" id="COG4775">
    <property type="taxonomic scope" value="Bacteria"/>
</dbReference>
<dbReference type="PATRIC" id="fig|743722.3.peg.3451"/>
<dbReference type="KEGG" id="shg:Sph21_3228"/>
<evidence type="ECO:0000313" key="4">
    <source>
        <dbReference type="EMBL" id="ADZ79771.1"/>
    </source>
</evidence>
<name>F4C410_SPHS2</name>
<feature type="domain" description="Bacterial surface antigen (D15)" evidence="3">
    <location>
        <begin position="191"/>
        <end position="351"/>
    </location>
</feature>
<sequence length="381" mass="42654">MKVFVRVLAISLCGYLCSDGNVKAQGLKDSWVGRQVHRIFNDTASAAGKSFTVYPTFGYAPETGIELGASALQLFRAKNDSLNRLSELQAFAFFTFKAQYGLWLDNAIYGDKDKWFLLGRTRIQRFPLFYYGIGPRTGESNHAVVDAFSIAFKQRVLRKISKDFFVGPEVDFQQLTDVSFNRPASGAPMLPLGADGSLNLGLGAALVYDNRHNVLNVRKGFFGELSFLNYSPSLASDYRFNSVNLDIRSFHVLNKRNTLAWQLFGNFVRGDVPFNLLALMGGDMLMRGYYQGRYRDKNMLASQVEFRMLPLAFSKRVGAVVFGSMATVGPSIDALSFSNLKWSGGFGLRYLLFPKKDIYIRLDIGFTQEGAGFYIFNGEAF</sequence>
<comment type="subcellular location">
    <subcellularLocation>
        <location evidence="1">Membrane</location>
    </subcellularLocation>
</comment>
<reference evidence="4" key="1">
    <citation type="submission" date="2011-03" db="EMBL/GenBank/DDBJ databases">
        <title>Complete sequence of Sphingobacterium sp. 21.</title>
        <authorList>
            <consortium name="US DOE Joint Genome Institute"/>
            <person name="Lucas S."/>
            <person name="Copeland A."/>
            <person name="Lapidus A."/>
            <person name="Cheng J.-F."/>
            <person name="Goodwin L."/>
            <person name="Pitluck S."/>
            <person name="Davenport K."/>
            <person name="Detter J.C."/>
            <person name="Han C."/>
            <person name="Tapia R."/>
            <person name="Land M."/>
            <person name="Hauser L."/>
            <person name="Kyrpides N."/>
            <person name="Ivanova N."/>
            <person name="Ovchinnikova G."/>
            <person name="Pagani I."/>
            <person name="Siebers A.K."/>
            <person name="Allgaier M."/>
            <person name="Thelen M.P."/>
            <person name="Hugenholtz P."/>
            <person name="Woyke T."/>
        </authorList>
    </citation>
    <scope>NUCLEOTIDE SEQUENCE</scope>
    <source>
        <strain evidence="4">21</strain>
    </source>
</reference>
<protein>
    <submittedName>
        <fullName evidence="4">Outer membrane protein</fullName>
    </submittedName>
</protein>
<dbReference type="GO" id="GO:0019867">
    <property type="term" value="C:outer membrane"/>
    <property type="evidence" value="ECO:0007669"/>
    <property type="project" value="InterPro"/>
</dbReference>
<dbReference type="Pfam" id="PF01103">
    <property type="entry name" value="Omp85"/>
    <property type="match status" value="1"/>
</dbReference>
<organism evidence="4">
    <name type="scientific">Sphingobacterium sp. (strain 21)</name>
    <dbReference type="NCBI Taxonomy" id="743722"/>
    <lineage>
        <taxon>Bacteria</taxon>
        <taxon>Pseudomonadati</taxon>
        <taxon>Bacteroidota</taxon>
        <taxon>Sphingobacteriia</taxon>
        <taxon>Sphingobacteriales</taxon>
        <taxon>Sphingobacteriaceae</taxon>
        <taxon>Sphingobacterium</taxon>
    </lineage>
</organism>
<gene>
    <name evidence="4" type="ordered locus">Sph21_3228</name>
</gene>
<dbReference type="STRING" id="743722.Sph21_3228"/>
<dbReference type="OrthoDB" id="9771071at2"/>
<dbReference type="Gene3D" id="2.40.160.50">
    <property type="entry name" value="membrane protein fhac: a member of the omp85/tpsb transporter family"/>
    <property type="match status" value="1"/>
</dbReference>
<evidence type="ECO:0000259" key="3">
    <source>
        <dbReference type="Pfam" id="PF01103"/>
    </source>
</evidence>
<evidence type="ECO:0000256" key="1">
    <source>
        <dbReference type="ARBA" id="ARBA00004370"/>
    </source>
</evidence>